<accession>A0A919XRY9</accession>
<name>A0A919XRY9_9BACL</name>
<protein>
    <submittedName>
        <fullName evidence="1">Uncharacterized protein</fullName>
    </submittedName>
</protein>
<sequence length="72" mass="8168">MLEHDSTAIAASKGGGFCRKINDPKVDQLPLQRVVYFFCGMRSDREMDDSGKILKNHPDYAVNKSRYVLNGY</sequence>
<organism evidence="1 2">
    <name type="scientific">Paenibacillus antibioticophila</name>
    <dbReference type="NCBI Taxonomy" id="1274374"/>
    <lineage>
        <taxon>Bacteria</taxon>
        <taxon>Bacillati</taxon>
        <taxon>Bacillota</taxon>
        <taxon>Bacilli</taxon>
        <taxon>Bacillales</taxon>
        <taxon>Paenibacillaceae</taxon>
        <taxon>Paenibacillus</taxon>
    </lineage>
</organism>
<proteinExistence type="predicted"/>
<dbReference type="AlphaFoldDB" id="A0A919XRY9"/>
<evidence type="ECO:0000313" key="2">
    <source>
        <dbReference type="Proteomes" id="UP000681162"/>
    </source>
</evidence>
<comment type="caution">
    <text evidence="1">The sequence shown here is derived from an EMBL/GenBank/DDBJ whole genome shotgun (WGS) entry which is preliminary data.</text>
</comment>
<reference evidence="1 2" key="1">
    <citation type="submission" date="2021-03" db="EMBL/GenBank/DDBJ databases">
        <title>Antimicrobial resistance genes in bacteria isolated from Japanese honey, and their potential for conferring macrolide and lincosamide resistance in the American foulbrood pathogen Paenibacillus larvae.</title>
        <authorList>
            <person name="Okamoto M."/>
            <person name="Kumagai M."/>
            <person name="Kanamori H."/>
            <person name="Takamatsu D."/>
        </authorList>
    </citation>
    <scope>NUCLEOTIDE SEQUENCE [LARGE SCALE GENOMIC DNA]</scope>
    <source>
        <strain evidence="1 2">J41TS12</strain>
    </source>
</reference>
<evidence type="ECO:0000313" key="1">
    <source>
        <dbReference type="EMBL" id="GIO35223.1"/>
    </source>
</evidence>
<gene>
    <name evidence="1" type="ORF">J41TS12_00840</name>
</gene>
<keyword evidence="2" id="KW-1185">Reference proteome</keyword>
<dbReference type="EMBL" id="BORR01000001">
    <property type="protein sequence ID" value="GIO35223.1"/>
    <property type="molecule type" value="Genomic_DNA"/>
</dbReference>
<dbReference type="RefSeq" id="WP_212937685.1">
    <property type="nucleotide sequence ID" value="NZ_BORR01000001.1"/>
</dbReference>
<dbReference type="Proteomes" id="UP000681162">
    <property type="component" value="Unassembled WGS sequence"/>
</dbReference>